<proteinExistence type="predicted"/>
<evidence type="ECO:0000313" key="6">
    <source>
        <dbReference type="EMBL" id="MDV6284520.1"/>
    </source>
</evidence>
<dbReference type="EMBL" id="JAWLKA010000019">
    <property type="protein sequence ID" value="MDV6284520.1"/>
    <property type="molecule type" value="Genomic_DNA"/>
</dbReference>
<dbReference type="Gene3D" id="1.10.8.60">
    <property type="match status" value="1"/>
</dbReference>
<keyword evidence="2" id="KW-0067">ATP-binding</keyword>
<protein>
    <submittedName>
        <fullName evidence="6">Helix-turn-helix domain-containing protein</fullName>
    </submittedName>
</protein>
<organism evidence="6 7">
    <name type="scientific">Rhodococcus jostii</name>
    <dbReference type="NCBI Taxonomy" id="132919"/>
    <lineage>
        <taxon>Bacteria</taxon>
        <taxon>Bacillati</taxon>
        <taxon>Actinomycetota</taxon>
        <taxon>Actinomycetes</taxon>
        <taxon>Mycobacteriales</taxon>
        <taxon>Nocardiaceae</taxon>
        <taxon>Rhodococcus</taxon>
    </lineage>
</organism>
<dbReference type="Proteomes" id="UP001185737">
    <property type="component" value="Unassembled WGS sequence"/>
</dbReference>
<dbReference type="Gene3D" id="3.30.450.40">
    <property type="match status" value="1"/>
</dbReference>
<gene>
    <name evidence="6" type="ORF">R3Q59_28925</name>
</gene>
<dbReference type="InterPro" id="IPR027417">
    <property type="entry name" value="P-loop_NTPase"/>
</dbReference>
<keyword evidence="3" id="KW-0805">Transcription regulation</keyword>
<keyword evidence="4" id="KW-0804">Transcription</keyword>
<dbReference type="InterPro" id="IPR003018">
    <property type="entry name" value="GAF"/>
</dbReference>
<dbReference type="RefSeq" id="WP_317570372.1">
    <property type="nucleotide sequence ID" value="NZ_JAWLKA010000019.1"/>
</dbReference>
<dbReference type="InterPro" id="IPR002197">
    <property type="entry name" value="HTH_Fis"/>
</dbReference>
<keyword evidence="7" id="KW-1185">Reference proteome</keyword>
<feature type="domain" description="Sigma-54 factor interaction" evidence="5">
    <location>
        <begin position="445"/>
        <end position="500"/>
    </location>
</feature>
<accession>A0ABU4CLT4</accession>
<reference evidence="6 7" key="1">
    <citation type="submission" date="2023-10" db="EMBL/GenBank/DDBJ databases">
        <title>Development of a sustainable strategy for remediation of hydrocarbon-contaminated territories based on the waste exchange concept.</title>
        <authorList>
            <person name="Krivoruchko A."/>
        </authorList>
    </citation>
    <scope>NUCLEOTIDE SEQUENCE [LARGE SCALE GENOMIC DNA]</scope>
    <source>
        <strain evidence="6 7">IEGM 60</strain>
    </source>
</reference>
<dbReference type="InterPro" id="IPR002078">
    <property type="entry name" value="Sigma_54_int"/>
</dbReference>
<keyword evidence="1" id="KW-0547">Nucleotide-binding</keyword>
<dbReference type="SUPFAM" id="SSF46689">
    <property type="entry name" value="Homeodomain-like"/>
    <property type="match status" value="1"/>
</dbReference>
<name>A0ABU4CLT4_RHOJO</name>
<dbReference type="Pfam" id="PF01590">
    <property type="entry name" value="GAF"/>
    <property type="match status" value="1"/>
</dbReference>
<dbReference type="PROSITE" id="PS50045">
    <property type="entry name" value="SIGMA54_INTERACT_4"/>
    <property type="match status" value="1"/>
</dbReference>
<dbReference type="PRINTS" id="PR01590">
    <property type="entry name" value="HTHFIS"/>
</dbReference>
<evidence type="ECO:0000259" key="5">
    <source>
        <dbReference type="PROSITE" id="PS50045"/>
    </source>
</evidence>
<evidence type="ECO:0000256" key="1">
    <source>
        <dbReference type="ARBA" id="ARBA00022741"/>
    </source>
</evidence>
<evidence type="ECO:0000256" key="4">
    <source>
        <dbReference type="ARBA" id="ARBA00023163"/>
    </source>
</evidence>
<evidence type="ECO:0000313" key="7">
    <source>
        <dbReference type="Proteomes" id="UP001185737"/>
    </source>
</evidence>
<dbReference type="InterPro" id="IPR009057">
    <property type="entry name" value="Homeodomain-like_sf"/>
</dbReference>
<dbReference type="Gene3D" id="1.10.10.60">
    <property type="entry name" value="Homeodomain-like"/>
    <property type="match status" value="1"/>
</dbReference>
<dbReference type="PANTHER" id="PTHR32071">
    <property type="entry name" value="TRANSCRIPTIONAL REGULATORY PROTEIN"/>
    <property type="match status" value="1"/>
</dbReference>
<evidence type="ECO:0000256" key="3">
    <source>
        <dbReference type="ARBA" id="ARBA00023015"/>
    </source>
</evidence>
<dbReference type="InterPro" id="IPR029016">
    <property type="entry name" value="GAF-like_dom_sf"/>
</dbReference>
<sequence length="570" mass="62746">MIDAYCDRPAEKDPGSCMVRNEILESWRRSKLSGVDPDHVRSVEGDVSLDRRITRTAIPVLTSTAEALVGANTSLLLSAPDGTLLWRWDDDGRLKKRLDRRNVFIGTRMSEDVVGTNGIGTALETARAVTINGVEHFSEALRDFTCAASPIRHPVTNRVTGVLSVTSLVEDASPLMAPTLLRLARDIQDELYGESTMHERQMLRHFLAERRRTRSAVVALSADVVIANAIATAMDLDHSALWQRIQDAPHDIIGVEIAPGTLVTVCRPVHRGGNLVGVVVVAEQTPSVEVAGASAKRARDGARVPLPRERPWPRLLSDLRAIANNTDRLLVVGEDGVGKRTALRAAANDSERGYREIDCVTVEEIGREGWLCQARALVEHSEELVVFAHLDGLDQSTCRALAAILDRADRGTDSNLQIAATLSATAHQGGALPRVILDQFPPHIFEVPPLRKRTDDALARLVDQGLGMPALSREVVQMIQRHPWPGNHRQLEAFRRWMARQGRPTIVASDLPILWRNELTRGHLTTMQSAEYDAIAAALREHAGNKAATATALGISRSSLYRKMREYCIR</sequence>
<evidence type="ECO:0000256" key="2">
    <source>
        <dbReference type="ARBA" id="ARBA00022840"/>
    </source>
</evidence>
<comment type="caution">
    <text evidence="6">The sequence shown here is derived from an EMBL/GenBank/DDBJ whole genome shotgun (WGS) entry which is preliminary data.</text>
</comment>
<dbReference type="SUPFAM" id="SSF52540">
    <property type="entry name" value="P-loop containing nucleoside triphosphate hydrolases"/>
    <property type="match status" value="1"/>
</dbReference>
<dbReference type="Pfam" id="PF02954">
    <property type="entry name" value="HTH_8"/>
    <property type="match status" value="1"/>
</dbReference>